<evidence type="ECO:0000313" key="5">
    <source>
        <dbReference type="EMBL" id="MBB5038225.1"/>
    </source>
</evidence>
<dbReference type="InterPro" id="IPR002104">
    <property type="entry name" value="Integrase_catalytic"/>
</dbReference>
<evidence type="ECO:0000256" key="2">
    <source>
        <dbReference type="ARBA" id="ARBA00023125"/>
    </source>
</evidence>
<evidence type="ECO:0000313" key="6">
    <source>
        <dbReference type="Proteomes" id="UP000534294"/>
    </source>
</evidence>
<proteinExistence type="inferred from homology"/>
<dbReference type="Pfam" id="PF20172">
    <property type="entry name" value="DUF6538"/>
    <property type="match status" value="1"/>
</dbReference>
<dbReference type="Pfam" id="PF00589">
    <property type="entry name" value="Phage_integrase"/>
    <property type="match status" value="1"/>
</dbReference>
<dbReference type="EMBL" id="JACHIF010000004">
    <property type="protein sequence ID" value="MBB5038225.1"/>
    <property type="molecule type" value="Genomic_DNA"/>
</dbReference>
<dbReference type="GO" id="GO:0003677">
    <property type="term" value="F:DNA binding"/>
    <property type="evidence" value="ECO:0007669"/>
    <property type="project" value="UniProtKB-KW"/>
</dbReference>
<dbReference type="PANTHER" id="PTHR30349:SF41">
    <property type="entry name" value="INTEGRASE_RECOMBINASE PROTEIN MJ0367-RELATED"/>
    <property type="match status" value="1"/>
</dbReference>
<dbReference type="InterPro" id="IPR013762">
    <property type="entry name" value="Integrase-like_cat_sf"/>
</dbReference>
<dbReference type="GO" id="GO:0006310">
    <property type="term" value="P:DNA recombination"/>
    <property type="evidence" value="ECO:0007669"/>
    <property type="project" value="UniProtKB-KW"/>
</dbReference>
<sequence length="591" mass="68212">MSRQQGLLRRGSRWHSNFKVPLDLQAALGKKLIRESLGTSDYKEACRRVVYERARVTALFENERRKLVILKAPKAKHEKRLLTVISEREAWEMAARYLATFEHKFGNWMQEEGRFLGEHEREQMRSNVQEDEYDLARGEEYKGQPLDGTRELLRFLQSEGIECAVTSPAFKTLRPLFFNAHLEYLGRAQDMLKGDAAKERSHQFKGVHFHSPAIAEQKKGKTINDLLELRKQTIQEFNLSRKSADASQLTARLLREFFGGERQLSAIQPEDIRQLFDLLRRIPPNATKRYKGMTLEQAVAAADKAEDRRRLSPKTLRNNYIQITALFNLAMGEKWISENPVKSKRLSRSFEDNADSPPRPQFTIEELNRLFRSPFHMECAQGKERGGRFWVPLLSLFHGFRCNEACQLYTEDVKTVEGITFIAIREEREDGSKCEKKLKTKQSKREVPLHPELIRLGFMDFVQERRRDSASPRLFPELTPGHKGYFSDAFSKWFARFVELTVGSECRATMHSFRHQFRDATRAARLPAETVARLAGWEDGEGPASRQMNHYGRGAGYLRTLAEDIAKIEYPGLDLSHLCAAKTVKSEPAED</sequence>
<organism evidence="5 6">
    <name type="scientific">Prosthecobacter dejongeii</name>
    <dbReference type="NCBI Taxonomy" id="48465"/>
    <lineage>
        <taxon>Bacteria</taxon>
        <taxon>Pseudomonadati</taxon>
        <taxon>Verrucomicrobiota</taxon>
        <taxon>Verrucomicrobiia</taxon>
        <taxon>Verrucomicrobiales</taxon>
        <taxon>Verrucomicrobiaceae</taxon>
        <taxon>Prosthecobacter</taxon>
    </lineage>
</organism>
<dbReference type="InterPro" id="IPR010998">
    <property type="entry name" value="Integrase_recombinase_N"/>
</dbReference>
<dbReference type="SUPFAM" id="SSF56349">
    <property type="entry name" value="DNA breaking-rejoining enzymes"/>
    <property type="match status" value="1"/>
</dbReference>
<dbReference type="Gene3D" id="1.10.443.10">
    <property type="entry name" value="Intergrase catalytic core"/>
    <property type="match status" value="1"/>
</dbReference>
<comment type="caution">
    <text evidence="5">The sequence shown here is derived from an EMBL/GenBank/DDBJ whole genome shotgun (WGS) entry which is preliminary data.</text>
</comment>
<dbReference type="RefSeq" id="WP_184208829.1">
    <property type="nucleotide sequence ID" value="NZ_JACHIF010000004.1"/>
</dbReference>
<keyword evidence="2" id="KW-0238">DNA-binding</keyword>
<protein>
    <recommendedName>
        <fullName evidence="4">Tyr recombinase domain-containing protein</fullName>
    </recommendedName>
</protein>
<accession>A0A7W8DQI2</accession>
<feature type="domain" description="Tyr recombinase" evidence="4">
    <location>
        <begin position="357"/>
        <end position="566"/>
    </location>
</feature>
<keyword evidence="3" id="KW-0233">DNA recombination</keyword>
<evidence type="ECO:0000256" key="3">
    <source>
        <dbReference type="ARBA" id="ARBA00023172"/>
    </source>
</evidence>
<reference evidence="5 6" key="1">
    <citation type="submission" date="2020-08" db="EMBL/GenBank/DDBJ databases">
        <title>Genomic Encyclopedia of Type Strains, Phase IV (KMG-IV): sequencing the most valuable type-strain genomes for metagenomic binning, comparative biology and taxonomic classification.</title>
        <authorList>
            <person name="Goeker M."/>
        </authorList>
    </citation>
    <scope>NUCLEOTIDE SEQUENCE [LARGE SCALE GENOMIC DNA]</scope>
    <source>
        <strain evidence="5 6">DSM 12251</strain>
    </source>
</reference>
<comment type="similarity">
    <text evidence="1">Belongs to the 'phage' integrase family.</text>
</comment>
<dbReference type="InterPro" id="IPR046668">
    <property type="entry name" value="DUF6538"/>
</dbReference>
<dbReference type="PROSITE" id="PS51898">
    <property type="entry name" value="TYR_RECOMBINASE"/>
    <property type="match status" value="1"/>
</dbReference>
<keyword evidence="6" id="KW-1185">Reference proteome</keyword>
<evidence type="ECO:0000259" key="4">
    <source>
        <dbReference type="PROSITE" id="PS51898"/>
    </source>
</evidence>
<dbReference type="Gene3D" id="1.10.150.130">
    <property type="match status" value="1"/>
</dbReference>
<gene>
    <name evidence="5" type="ORF">HNQ64_002483</name>
</gene>
<dbReference type="InterPro" id="IPR011010">
    <property type="entry name" value="DNA_brk_join_enz"/>
</dbReference>
<dbReference type="Proteomes" id="UP000534294">
    <property type="component" value="Unassembled WGS sequence"/>
</dbReference>
<dbReference type="GO" id="GO:0015074">
    <property type="term" value="P:DNA integration"/>
    <property type="evidence" value="ECO:0007669"/>
    <property type="project" value="InterPro"/>
</dbReference>
<dbReference type="CDD" id="cd01184">
    <property type="entry name" value="INT_C_like_1"/>
    <property type="match status" value="1"/>
</dbReference>
<dbReference type="AlphaFoldDB" id="A0A7W8DQI2"/>
<dbReference type="InterPro" id="IPR050090">
    <property type="entry name" value="Tyrosine_recombinase_XerCD"/>
</dbReference>
<dbReference type="PANTHER" id="PTHR30349">
    <property type="entry name" value="PHAGE INTEGRASE-RELATED"/>
    <property type="match status" value="1"/>
</dbReference>
<name>A0A7W8DQI2_9BACT</name>
<evidence type="ECO:0000256" key="1">
    <source>
        <dbReference type="ARBA" id="ARBA00008857"/>
    </source>
</evidence>